<gene>
    <name evidence="1" type="ORF">GCM10007968_18570</name>
</gene>
<dbReference type="Proteomes" id="UP000654670">
    <property type="component" value="Unassembled WGS sequence"/>
</dbReference>
<organism evidence="1 2">
    <name type="scientific">Sporolactobacillus putidus</name>
    <dbReference type="NCBI Taxonomy" id="492735"/>
    <lineage>
        <taxon>Bacteria</taxon>
        <taxon>Bacillati</taxon>
        <taxon>Bacillota</taxon>
        <taxon>Bacilli</taxon>
        <taxon>Bacillales</taxon>
        <taxon>Sporolactobacillaceae</taxon>
        <taxon>Sporolactobacillus</taxon>
    </lineage>
</organism>
<accession>A0A917S381</accession>
<keyword evidence="2" id="KW-1185">Reference proteome</keyword>
<reference evidence="1" key="1">
    <citation type="journal article" date="2014" name="Int. J. Syst. Evol. Microbiol.">
        <title>Complete genome sequence of Corynebacterium casei LMG S-19264T (=DSM 44701T), isolated from a smear-ripened cheese.</title>
        <authorList>
            <consortium name="US DOE Joint Genome Institute (JGI-PGF)"/>
            <person name="Walter F."/>
            <person name="Albersmeier A."/>
            <person name="Kalinowski J."/>
            <person name="Ruckert C."/>
        </authorList>
    </citation>
    <scope>NUCLEOTIDE SEQUENCE</scope>
    <source>
        <strain evidence="1">JCM 15325</strain>
    </source>
</reference>
<dbReference type="EMBL" id="BMOK01000007">
    <property type="protein sequence ID" value="GGL54794.1"/>
    <property type="molecule type" value="Genomic_DNA"/>
</dbReference>
<sequence>MPIGWLIVFHLTPFFVKKDKDKMIRRDILNKSLLNGKEQPSGLNSACLLLLKGYKFAAYF</sequence>
<evidence type="ECO:0000313" key="2">
    <source>
        <dbReference type="Proteomes" id="UP000654670"/>
    </source>
</evidence>
<proteinExistence type="predicted"/>
<dbReference type="AlphaFoldDB" id="A0A917S381"/>
<dbReference type="RefSeq" id="WP_188802834.1">
    <property type="nucleotide sequence ID" value="NZ_BMOK01000007.1"/>
</dbReference>
<name>A0A917S381_9BACL</name>
<protein>
    <submittedName>
        <fullName evidence="1">Uncharacterized protein</fullName>
    </submittedName>
</protein>
<comment type="caution">
    <text evidence="1">The sequence shown here is derived from an EMBL/GenBank/DDBJ whole genome shotgun (WGS) entry which is preliminary data.</text>
</comment>
<reference evidence="1" key="2">
    <citation type="submission" date="2020-09" db="EMBL/GenBank/DDBJ databases">
        <authorList>
            <person name="Sun Q."/>
            <person name="Ohkuma M."/>
        </authorList>
    </citation>
    <scope>NUCLEOTIDE SEQUENCE</scope>
    <source>
        <strain evidence="1">JCM 15325</strain>
    </source>
</reference>
<evidence type="ECO:0000313" key="1">
    <source>
        <dbReference type="EMBL" id="GGL54794.1"/>
    </source>
</evidence>